<dbReference type="Gene3D" id="3.30.1180.10">
    <property type="match status" value="1"/>
</dbReference>
<dbReference type="PANTHER" id="PTHR33434:SF8">
    <property type="entry name" value="DEGV DOMAIN-CONTAINING PROTEIN SPR1019"/>
    <property type="match status" value="1"/>
</dbReference>
<dbReference type="InterPro" id="IPR004007">
    <property type="entry name" value="DhaL_dom"/>
</dbReference>
<dbReference type="AlphaFoldDB" id="A0A0A8UVH5"/>
<dbReference type="GO" id="GO:0004371">
    <property type="term" value="F:glycerone kinase activity"/>
    <property type="evidence" value="ECO:0007669"/>
    <property type="project" value="InterPro"/>
</dbReference>
<dbReference type="Gene3D" id="3.40.50.10170">
    <property type="match status" value="1"/>
</dbReference>
<dbReference type="SUPFAM" id="SSF101473">
    <property type="entry name" value="DhaL-like"/>
    <property type="match status" value="1"/>
</dbReference>
<dbReference type="HOGENOM" id="CLU_017496_2_0_6"/>
<dbReference type="PANTHER" id="PTHR33434">
    <property type="entry name" value="DEGV DOMAIN-CONTAINING PROTEIN DR_1986-RELATED"/>
    <property type="match status" value="1"/>
</dbReference>
<dbReference type="GO" id="GO:0006071">
    <property type="term" value="P:glycerol metabolic process"/>
    <property type="evidence" value="ECO:0007669"/>
    <property type="project" value="InterPro"/>
</dbReference>
<accession>A0A0A8UVH5</accession>
<evidence type="ECO:0000313" key="3">
    <source>
        <dbReference type="EMBL" id="CEK11511.1"/>
    </source>
</evidence>
<dbReference type="Pfam" id="PF21645">
    <property type="entry name" value="FakA-like_M"/>
    <property type="match status" value="1"/>
</dbReference>
<dbReference type="OrthoDB" id="9760324at2"/>
<feature type="domain" description="DhaL" evidence="2">
    <location>
        <begin position="9"/>
        <end position="198"/>
    </location>
</feature>
<evidence type="ECO:0000259" key="2">
    <source>
        <dbReference type="PROSITE" id="PS51480"/>
    </source>
</evidence>
<name>A0A0A8UVH5_LEGHA</name>
<dbReference type="PROSITE" id="PS51480">
    <property type="entry name" value="DHAL"/>
    <property type="match status" value="1"/>
</dbReference>
<dbReference type="InterPro" id="IPR050270">
    <property type="entry name" value="DegV_domain_contain"/>
</dbReference>
<dbReference type="InterPro" id="IPR033470">
    <property type="entry name" value="FakA-like_C"/>
</dbReference>
<dbReference type="NCBIfam" id="TIGR00762">
    <property type="entry name" value="DegV"/>
    <property type="match status" value="1"/>
</dbReference>
<dbReference type="STRING" id="449.LHA_2500"/>
<dbReference type="RefSeq" id="WP_045106700.1">
    <property type="nucleotide sequence ID" value="NZ_LN681225.1"/>
</dbReference>
<sequence length="595" mass="66623">MALDKLDCEQFHRAIVVGCHWVIDRKMELNSINVFPVADGDTGDNMASLANAIIHFSQPKSTLKETSKSIADAGTMGARGNSGIILAQFFNSLAENMSSIPYLEFDYFSSILQTIVTEVENRIPNPVEGTILTLIKQWAIYAKQAKSERSFELAMVKMLPPLLLEVQKTTQMLPSLKKSNVVDAGALGFYYLLEGFTQFLQNPTIETNQKLNNSLSNLKLEHSFSSNFQTKHRYCTEAVLKAASLDDKAILNFLMQNGDCALVTGNKDICRFHVHTENPQLIFSHLSQQYTILYPKVDDMQRQFEMNHAPKKNIALVSDSSADLSQQLIDKHQIHLIPINIQMGQHQLLDKYCFEEDNFYASMKNLRDYPKTSYPSLTLLEEKLAQISRMYQHVLVISVSKAMSGMYEAFTLAAKNYSNITVIDSKTNSGAHGLLLNYAGELIDAGKSIEEVIEQIKRAIKTTFIYVTVNQFESMVRSGRMNNIKGHIASLSKLKPIVSIDSHGKGFIAGKSFSRSKALKKSIDYLGQSIKKHDLKLEEYCIVHADAQNEALEFAEFTSQTFNMPPLYIKPVSLAIGLHAGQGCIAIAARLNSFR</sequence>
<proteinExistence type="predicted"/>
<dbReference type="EMBL" id="LN681225">
    <property type="protein sequence ID" value="CEK11511.1"/>
    <property type="molecule type" value="Genomic_DNA"/>
</dbReference>
<dbReference type="Proteomes" id="UP000032803">
    <property type="component" value="Chromosome I"/>
</dbReference>
<dbReference type="Pfam" id="PF02645">
    <property type="entry name" value="DegV"/>
    <property type="match status" value="1"/>
</dbReference>
<dbReference type="PROSITE" id="PS51482">
    <property type="entry name" value="DEGV"/>
    <property type="match status" value="1"/>
</dbReference>
<dbReference type="InterPro" id="IPR003797">
    <property type="entry name" value="DegV"/>
</dbReference>
<dbReference type="InterPro" id="IPR048394">
    <property type="entry name" value="FakA-like_M"/>
</dbReference>
<keyword evidence="1" id="KW-0446">Lipid-binding</keyword>
<dbReference type="SMART" id="SM01120">
    <property type="entry name" value="Dak2"/>
    <property type="match status" value="1"/>
</dbReference>
<dbReference type="Pfam" id="PF02734">
    <property type="entry name" value="Dak2"/>
    <property type="match status" value="1"/>
</dbReference>
<dbReference type="Gene3D" id="1.25.40.340">
    <property type="match status" value="1"/>
</dbReference>
<evidence type="ECO:0000256" key="1">
    <source>
        <dbReference type="ARBA" id="ARBA00023121"/>
    </source>
</evidence>
<gene>
    <name evidence="3" type="ORF">LHA_2500</name>
</gene>
<organism evidence="3 4">
    <name type="scientific">Legionella hackeliae</name>
    <dbReference type="NCBI Taxonomy" id="449"/>
    <lineage>
        <taxon>Bacteria</taxon>
        <taxon>Pseudomonadati</taxon>
        <taxon>Pseudomonadota</taxon>
        <taxon>Gammaproteobacteria</taxon>
        <taxon>Legionellales</taxon>
        <taxon>Legionellaceae</taxon>
        <taxon>Legionella</taxon>
    </lineage>
</organism>
<dbReference type="SMART" id="SM01121">
    <property type="entry name" value="Dak1_2"/>
    <property type="match status" value="1"/>
</dbReference>
<dbReference type="GO" id="GO:0008289">
    <property type="term" value="F:lipid binding"/>
    <property type="evidence" value="ECO:0007669"/>
    <property type="project" value="UniProtKB-KW"/>
</dbReference>
<protein>
    <recommendedName>
        <fullName evidence="2">DhaL domain-containing protein</fullName>
    </recommendedName>
</protein>
<dbReference type="PATRIC" id="fig|449.7.peg.1115"/>
<dbReference type="SUPFAM" id="SSF82549">
    <property type="entry name" value="DAK1/DegV-like"/>
    <property type="match status" value="1"/>
</dbReference>
<dbReference type="InterPro" id="IPR036117">
    <property type="entry name" value="DhaL_dom_sf"/>
</dbReference>
<keyword evidence="4" id="KW-1185">Reference proteome</keyword>
<evidence type="ECO:0000313" key="4">
    <source>
        <dbReference type="Proteomes" id="UP000032803"/>
    </source>
</evidence>
<reference evidence="4" key="1">
    <citation type="submission" date="2014-09" db="EMBL/GenBank/DDBJ databases">
        <authorList>
            <person name="Gomez-Valero L."/>
        </authorList>
    </citation>
    <scope>NUCLEOTIDE SEQUENCE [LARGE SCALE GENOMIC DNA]</scope>
    <source>
        <strain evidence="4">ATCC35250</strain>
    </source>
</reference>
<dbReference type="KEGG" id="lha:LHA_2500"/>
<dbReference type="InterPro" id="IPR043168">
    <property type="entry name" value="DegV_C"/>
</dbReference>